<accession>A0A1N7RUE8</accession>
<dbReference type="OrthoDB" id="8967028at2"/>
<evidence type="ECO:0000313" key="1">
    <source>
        <dbReference type="EMBL" id="SIT38717.1"/>
    </source>
</evidence>
<reference evidence="1 2" key="1">
    <citation type="submission" date="2016-12" db="EMBL/GenBank/DDBJ databases">
        <authorList>
            <person name="Song W.-J."/>
            <person name="Kurnit D.M."/>
        </authorList>
    </citation>
    <scope>NUCLEOTIDE SEQUENCE [LARGE SCALE GENOMIC DNA]</scope>
    <source>
        <strain evidence="1 2">STM7296</strain>
    </source>
</reference>
<name>A0A1N7RUE8_9BURK</name>
<dbReference type="AlphaFoldDB" id="A0A1N7RUE8"/>
<evidence type="ECO:0000313" key="2">
    <source>
        <dbReference type="Proteomes" id="UP000187012"/>
    </source>
</evidence>
<organism evidence="1 2">
    <name type="scientific">Paraburkholderia ribeironis</name>
    <dbReference type="NCBI Taxonomy" id="1247936"/>
    <lineage>
        <taxon>Bacteria</taxon>
        <taxon>Pseudomonadati</taxon>
        <taxon>Pseudomonadota</taxon>
        <taxon>Betaproteobacteria</taxon>
        <taxon>Burkholderiales</taxon>
        <taxon>Burkholderiaceae</taxon>
        <taxon>Paraburkholderia</taxon>
    </lineage>
</organism>
<dbReference type="EMBL" id="CYGX02000017">
    <property type="protein sequence ID" value="SIT38717.1"/>
    <property type="molecule type" value="Genomic_DNA"/>
</dbReference>
<proteinExistence type="predicted"/>
<protein>
    <submittedName>
        <fullName evidence="1">Uncharacterized protein</fullName>
    </submittedName>
</protein>
<dbReference type="STRING" id="1247936.BN2475_170020"/>
<dbReference type="Proteomes" id="UP000187012">
    <property type="component" value="Unassembled WGS sequence"/>
</dbReference>
<gene>
    <name evidence="1" type="ORF">BN2475_170020</name>
</gene>
<keyword evidence="2" id="KW-1185">Reference proteome</keyword>
<dbReference type="RefSeq" id="WP_094779157.1">
    <property type="nucleotide sequence ID" value="NZ_CYGX02000017.1"/>
</dbReference>
<sequence>MHSARDASKDNVVNDARLDEYGYCDDYMLAVDRRQFPDVPGQSEGFGFRTAYDIVCIALDEWKAGPVMPFNQVSHAPDL</sequence>